<keyword evidence="4" id="KW-1185">Reference proteome</keyword>
<dbReference type="AlphaFoldDB" id="K3WBC7"/>
<dbReference type="VEuPathDB" id="FungiDB:PYU1_G002265"/>
<dbReference type="OMA" id="YWCHAEK"/>
<reference evidence="4" key="1">
    <citation type="journal article" date="2010" name="Genome Biol.">
        <title>Genome sequence of the necrotrophic plant pathogen Pythium ultimum reveals original pathogenicity mechanisms and effector repertoire.</title>
        <authorList>
            <person name="Levesque C.A."/>
            <person name="Brouwer H."/>
            <person name="Cano L."/>
            <person name="Hamilton J.P."/>
            <person name="Holt C."/>
            <person name="Huitema E."/>
            <person name="Raffaele S."/>
            <person name="Robideau G.P."/>
            <person name="Thines M."/>
            <person name="Win J."/>
            <person name="Zerillo M.M."/>
            <person name="Beakes G.W."/>
            <person name="Boore J.L."/>
            <person name="Busam D."/>
            <person name="Dumas B."/>
            <person name="Ferriera S."/>
            <person name="Fuerstenberg S.I."/>
            <person name="Gachon C.M."/>
            <person name="Gaulin E."/>
            <person name="Govers F."/>
            <person name="Grenville-Briggs L."/>
            <person name="Horner N."/>
            <person name="Hostetler J."/>
            <person name="Jiang R.H."/>
            <person name="Johnson J."/>
            <person name="Krajaejun T."/>
            <person name="Lin H."/>
            <person name="Meijer H.J."/>
            <person name="Moore B."/>
            <person name="Morris P."/>
            <person name="Phuntmart V."/>
            <person name="Puiu D."/>
            <person name="Shetty J."/>
            <person name="Stajich J.E."/>
            <person name="Tripathy S."/>
            <person name="Wawra S."/>
            <person name="van West P."/>
            <person name="Whitty B.R."/>
            <person name="Coutinho P.M."/>
            <person name="Henrissat B."/>
            <person name="Martin F."/>
            <person name="Thomas P.D."/>
            <person name="Tyler B.M."/>
            <person name="De Vries R.P."/>
            <person name="Kamoun S."/>
            <person name="Yandell M."/>
            <person name="Tisserat N."/>
            <person name="Buell C.R."/>
        </authorList>
    </citation>
    <scope>NUCLEOTIDE SEQUENCE</scope>
    <source>
        <strain evidence="4">DAOM:BR144</strain>
    </source>
</reference>
<reference evidence="4" key="2">
    <citation type="submission" date="2010-04" db="EMBL/GenBank/DDBJ databases">
        <authorList>
            <person name="Buell R."/>
            <person name="Hamilton J."/>
            <person name="Hostetler J."/>
        </authorList>
    </citation>
    <scope>NUCLEOTIDE SEQUENCE [LARGE SCALE GENOMIC DNA]</scope>
    <source>
        <strain evidence="4">DAOM:BR144</strain>
    </source>
</reference>
<dbReference type="HOGENOM" id="CLU_1003250_0_0_1"/>
<dbReference type="EnsemblProtists" id="PYU1_T002268">
    <property type="protein sequence ID" value="PYU1_T002268"/>
    <property type="gene ID" value="PYU1_G002265"/>
</dbReference>
<dbReference type="InParanoid" id="K3WBC7"/>
<dbReference type="Proteomes" id="UP000019132">
    <property type="component" value="Unassembled WGS sequence"/>
</dbReference>
<evidence type="ECO:0000259" key="2">
    <source>
        <dbReference type="Pfam" id="PF24120"/>
    </source>
</evidence>
<evidence type="ECO:0000313" key="4">
    <source>
        <dbReference type="Proteomes" id="UP000019132"/>
    </source>
</evidence>
<feature type="region of interest" description="Disordered" evidence="1">
    <location>
        <begin position="1"/>
        <end position="26"/>
    </location>
</feature>
<feature type="compositionally biased region" description="Basic and acidic residues" evidence="1">
    <location>
        <begin position="1"/>
        <end position="11"/>
    </location>
</feature>
<reference evidence="3" key="3">
    <citation type="submission" date="2014-11" db="UniProtKB">
        <authorList>
            <consortium name="EnsemblProtists"/>
        </authorList>
    </citation>
    <scope>IDENTIFICATION</scope>
    <source>
        <strain evidence="3">DAOM BR144</strain>
    </source>
</reference>
<name>K3WBC7_GLOUD</name>
<organism evidence="3 4">
    <name type="scientific">Globisporangium ultimum (strain ATCC 200006 / CBS 805.95 / DAOM BR144)</name>
    <name type="common">Pythium ultimum</name>
    <dbReference type="NCBI Taxonomy" id="431595"/>
    <lineage>
        <taxon>Eukaryota</taxon>
        <taxon>Sar</taxon>
        <taxon>Stramenopiles</taxon>
        <taxon>Oomycota</taxon>
        <taxon>Peronosporomycetes</taxon>
        <taxon>Pythiales</taxon>
        <taxon>Pythiaceae</taxon>
        <taxon>Globisporangium</taxon>
    </lineage>
</organism>
<protein>
    <recommendedName>
        <fullName evidence="2">Single-strand DNA deaminase toxin A-like C-terminal domain-containing protein</fullName>
    </recommendedName>
</protein>
<evidence type="ECO:0000313" key="3">
    <source>
        <dbReference type="EnsemblProtists" id="PYU1_T002268"/>
    </source>
</evidence>
<accession>K3WBC7</accession>
<feature type="domain" description="Single-strand DNA deaminase toxin A-like C-terminal" evidence="2">
    <location>
        <begin position="132"/>
        <end position="198"/>
    </location>
</feature>
<dbReference type="InterPro" id="IPR057517">
    <property type="entry name" value="SsdA-like_C"/>
</dbReference>
<dbReference type="eggNOG" id="ENOG502S0AK">
    <property type="taxonomic scope" value="Eukaryota"/>
</dbReference>
<proteinExistence type="predicted"/>
<sequence length="278" mass="30881">PPLTSSRDRGNTDGYVPAPVATPTSAHAPPVSATYFSFKDYLSEEDATQFFELAHSAQVEKVAQYLDFLGNQPAAAQFTTSSKASISFASSRDDSENALEWWQRRADALGLGDDESVAIDSTVLDTLLTGRTRSGFGAFGTEEGFLPQKQLSLAVANIVEDIGHEYIVECNKKGEIRSPALNSRSFFFYWCHAEKQKILDIRQKLSKFGVNGGDPSCARLRKAYWSHVVVIVDRAMCLDCIQFAACFARSERIYLLVEDPNMLRIFPPDRAERVEMVS</sequence>
<dbReference type="Pfam" id="PF24120">
    <property type="entry name" value="SsdA_C"/>
    <property type="match status" value="1"/>
</dbReference>
<evidence type="ECO:0000256" key="1">
    <source>
        <dbReference type="SAM" id="MobiDB-lite"/>
    </source>
</evidence>